<evidence type="ECO:0000256" key="4">
    <source>
        <dbReference type="ARBA" id="ARBA00011744"/>
    </source>
</evidence>
<keyword evidence="5 8" id="KW-0028">Amino-acid biosynthesis</keyword>
<dbReference type="KEGG" id="lrz:BJI69_08750"/>
<dbReference type="FunFam" id="3.30.70.260:FF:000001">
    <property type="entry name" value="Acetolactate synthase, small subunit"/>
    <property type="match status" value="1"/>
</dbReference>
<reference evidence="10" key="1">
    <citation type="submission" date="2016-09" db="EMBL/GenBank/DDBJ databases">
        <authorList>
            <person name="Lysoe E."/>
        </authorList>
    </citation>
    <scope>NUCLEOTIDE SEQUENCE [LARGE SCALE GENOMIC DNA]</scope>
    <source>
        <strain evidence="10">LJ96T</strain>
    </source>
</reference>
<dbReference type="NCBIfam" id="NF008864">
    <property type="entry name" value="PRK11895.1"/>
    <property type="match status" value="1"/>
</dbReference>
<evidence type="ECO:0000256" key="6">
    <source>
        <dbReference type="ARBA" id="ARBA00023304"/>
    </source>
</evidence>
<keyword evidence="6 8" id="KW-0100">Branched-chain amino acid biosynthesis</keyword>
<dbReference type="Gene3D" id="3.30.70.1150">
    <property type="entry name" value="ACT-like. Chain A, domain 2"/>
    <property type="match status" value="1"/>
</dbReference>
<dbReference type="EC" id="2.2.1.6" evidence="8"/>
<dbReference type="GO" id="GO:0009097">
    <property type="term" value="P:isoleucine biosynthetic process"/>
    <property type="evidence" value="ECO:0007669"/>
    <property type="project" value="UniProtKB-UniRule"/>
</dbReference>
<dbReference type="Pfam" id="PF10369">
    <property type="entry name" value="ALS_ss_C"/>
    <property type="match status" value="1"/>
</dbReference>
<dbReference type="GO" id="GO:0009099">
    <property type="term" value="P:L-valine biosynthetic process"/>
    <property type="evidence" value="ECO:0007669"/>
    <property type="project" value="UniProtKB-UniRule"/>
</dbReference>
<gene>
    <name evidence="9" type="ORF">BJI69_08750</name>
</gene>
<evidence type="ECO:0000256" key="8">
    <source>
        <dbReference type="RuleBase" id="RU368092"/>
    </source>
</evidence>
<sequence length="161" mass="17302">MRHLISMLLQNEAGALSRVAGLFASRGYNIESLTVAATQDIDASRLTLVVFGDDTVVEQIIKQTAKLVDVIEIAEITRREHVERELLVARVDAEAVAIDACLAQFGGRLLQRSGDQSVAEFTGRADEVDAFLDALGQAGDIVDHARSGIAAIERPTAACQK</sequence>
<dbReference type="RefSeq" id="WP_046968295.1">
    <property type="nucleotide sequence ID" value="NZ_CP017480.1"/>
</dbReference>
<dbReference type="NCBIfam" id="TIGR00119">
    <property type="entry name" value="acolac_sm"/>
    <property type="match status" value="1"/>
</dbReference>
<dbReference type="InterPro" id="IPR027271">
    <property type="entry name" value="Acetolactate_synth/TF_NikR_C"/>
</dbReference>
<dbReference type="InterPro" id="IPR054480">
    <property type="entry name" value="AHAS_small-like_ACT"/>
</dbReference>
<evidence type="ECO:0000256" key="1">
    <source>
        <dbReference type="ARBA" id="ARBA00004974"/>
    </source>
</evidence>
<comment type="similarity">
    <text evidence="3 8">Belongs to the acetolactate synthase small subunit family.</text>
</comment>
<dbReference type="UniPathway" id="UPA00049">
    <property type="reaction ID" value="UER00059"/>
</dbReference>
<dbReference type="UniPathway" id="UPA00047">
    <property type="reaction ID" value="UER00055"/>
</dbReference>
<comment type="pathway">
    <text evidence="1 8">Amino-acid biosynthesis; L-isoleucine biosynthesis; L-isoleucine from 2-oxobutanoate: step 1/4.</text>
</comment>
<accession>A0A0G9HAF6</accession>
<organism evidence="9 10">
    <name type="scientific">Luteibacter rhizovicinus DSM 16549</name>
    <dbReference type="NCBI Taxonomy" id="1440763"/>
    <lineage>
        <taxon>Bacteria</taxon>
        <taxon>Pseudomonadati</taxon>
        <taxon>Pseudomonadota</taxon>
        <taxon>Gammaproteobacteria</taxon>
        <taxon>Lysobacterales</taxon>
        <taxon>Rhodanobacteraceae</taxon>
        <taxon>Luteibacter</taxon>
    </lineage>
</organism>
<dbReference type="PATRIC" id="fig|1440763.5.peg.2667"/>
<comment type="function">
    <text evidence="8">Catalyzes the conversion of 2 pyruvate molecules into acetolactate in the first common step of the biosynthetic pathway of the branched-amino acids such as leucine, isoleucine, and valine.</text>
</comment>
<proteinExistence type="inferred from homology"/>
<evidence type="ECO:0000256" key="3">
    <source>
        <dbReference type="ARBA" id="ARBA00006341"/>
    </source>
</evidence>
<dbReference type="AlphaFoldDB" id="A0A0G9HAF6"/>
<dbReference type="InterPro" id="IPR004789">
    <property type="entry name" value="Acetalactate_synth_ssu"/>
</dbReference>
<dbReference type="STRING" id="1440763.BJI69_08750"/>
<dbReference type="PROSITE" id="PS51671">
    <property type="entry name" value="ACT"/>
    <property type="match status" value="1"/>
</dbReference>
<dbReference type="InterPro" id="IPR019455">
    <property type="entry name" value="Acetolactate_synth_ssu_C"/>
</dbReference>
<evidence type="ECO:0000313" key="9">
    <source>
        <dbReference type="EMBL" id="APG03979.1"/>
    </source>
</evidence>
<dbReference type="InterPro" id="IPR002912">
    <property type="entry name" value="ACT_dom"/>
</dbReference>
<dbReference type="PANTHER" id="PTHR30239:SF0">
    <property type="entry name" value="ACETOLACTATE SYNTHASE SMALL SUBUNIT 1, CHLOROPLASTIC"/>
    <property type="match status" value="1"/>
</dbReference>
<comment type="catalytic activity">
    <reaction evidence="7 8">
        <text>2 pyruvate + H(+) = (2S)-2-acetolactate + CO2</text>
        <dbReference type="Rhea" id="RHEA:25249"/>
        <dbReference type="ChEBI" id="CHEBI:15361"/>
        <dbReference type="ChEBI" id="CHEBI:15378"/>
        <dbReference type="ChEBI" id="CHEBI:16526"/>
        <dbReference type="ChEBI" id="CHEBI:58476"/>
        <dbReference type="EC" id="2.2.1.6"/>
    </reaction>
</comment>
<dbReference type="GO" id="GO:0005829">
    <property type="term" value="C:cytosol"/>
    <property type="evidence" value="ECO:0007669"/>
    <property type="project" value="TreeGrafter"/>
</dbReference>
<dbReference type="InterPro" id="IPR039557">
    <property type="entry name" value="AHAS_ACT"/>
</dbReference>
<dbReference type="SUPFAM" id="SSF55021">
    <property type="entry name" value="ACT-like"/>
    <property type="match status" value="2"/>
</dbReference>
<dbReference type="EMBL" id="CP017480">
    <property type="protein sequence ID" value="APG03979.1"/>
    <property type="molecule type" value="Genomic_DNA"/>
</dbReference>
<keyword evidence="10" id="KW-1185">Reference proteome</keyword>
<dbReference type="Proteomes" id="UP000182987">
    <property type="component" value="Chromosome"/>
</dbReference>
<evidence type="ECO:0000256" key="2">
    <source>
        <dbReference type="ARBA" id="ARBA00005025"/>
    </source>
</evidence>
<comment type="subunit">
    <text evidence="4 8">Dimer of large and small chains.</text>
</comment>
<evidence type="ECO:0000313" key="10">
    <source>
        <dbReference type="Proteomes" id="UP000182987"/>
    </source>
</evidence>
<evidence type="ECO:0000256" key="5">
    <source>
        <dbReference type="ARBA" id="ARBA00022605"/>
    </source>
</evidence>
<dbReference type="CDD" id="cd04878">
    <property type="entry name" value="ACT_AHAS"/>
    <property type="match status" value="1"/>
</dbReference>
<dbReference type="Pfam" id="PF22629">
    <property type="entry name" value="ACT_AHAS_ss"/>
    <property type="match status" value="1"/>
</dbReference>
<dbReference type="InterPro" id="IPR045865">
    <property type="entry name" value="ACT-like_dom_sf"/>
</dbReference>
<protein>
    <recommendedName>
        <fullName evidence="8">Acetolactate synthase small subunit</fullName>
        <shortName evidence="8">AHAS</shortName>
        <shortName evidence="8">ALS</shortName>
        <ecNumber evidence="8">2.2.1.6</ecNumber>
    </recommendedName>
    <alternativeName>
        <fullName evidence="8">Acetohydroxy-acid synthase small subunit</fullName>
    </alternativeName>
</protein>
<comment type="pathway">
    <text evidence="2 8">Amino-acid biosynthesis; L-valine biosynthesis; L-valine from pyruvate: step 1/4.</text>
</comment>
<evidence type="ECO:0000256" key="7">
    <source>
        <dbReference type="ARBA" id="ARBA00048670"/>
    </source>
</evidence>
<dbReference type="OrthoDB" id="9787365at2"/>
<dbReference type="PANTHER" id="PTHR30239">
    <property type="entry name" value="ACETOLACTATE SYNTHASE SMALL SUBUNIT"/>
    <property type="match status" value="1"/>
</dbReference>
<dbReference type="Gene3D" id="3.30.70.260">
    <property type="match status" value="1"/>
</dbReference>
<dbReference type="GO" id="GO:1990610">
    <property type="term" value="F:acetolactate synthase regulator activity"/>
    <property type="evidence" value="ECO:0007669"/>
    <property type="project" value="UniProtKB-UniRule"/>
</dbReference>
<dbReference type="GO" id="GO:0003984">
    <property type="term" value="F:acetolactate synthase activity"/>
    <property type="evidence" value="ECO:0007669"/>
    <property type="project" value="UniProtKB-UniRule"/>
</dbReference>
<name>A0A0G9HAF6_9GAMM</name>
<keyword evidence="8" id="KW-0808">Transferase</keyword>